<proteinExistence type="predicted"/>
<sequence length="450" mass="46909">MSAVQEYRYLAPSTAGTSGVALQTCGGPAANPRFFSGFLTTPPAAAAGLLAVADVARTRYFQPRPTAFLDPVVTGGADRLRFESFSACCGVYARLDALPAGLDGEMLGHGTTNVDINPPLRESLARIAGLDPLHLSVGPDDLTASTLDGTVVEKKVPLPARWLRGFAEVHVLSAAFDLRAELNPAEAAAFLRRLPGASDRSVLWAVPAGRTLRLTSRAAPGAVCLAGAGRLAALKSLLRHCTALRVYGPPVRSGSSAVASAWELDTGALRLTLTLSPEPHRGFSGEGAALTSLAADEVTDDADAIGTLLSWDPTIDVADLSASAALPPDRVRAALAQLGTAGRVGYDVAEAGYFHRVLPYDATRAERDNPRLVGARALAESGAVTFDPLAGAPPAVAATVRSGDQTYRVRRLPDGSMTCTCPWWAKHRGDRGPCKHALAVTILTTSPAPV</sequence>
<dbReference type="Proteomes" id="UP001501444">
    <property type="component" value="Unassembled WGS sequence"/>
</dbReference>
<protein>
    <submittedName>
        <fullName evidence="3">SWIM zinc finger domain-containing protein</fullName>
    </submittedName>
</protein>
<keyword evidence="4" id="KW-1185">Reference proteome</keyword>
<keyword evidence="1" id="KW-0479">Metal-binding</keyword>
<dbReference type="Pfam" id="PF04434">
    <property type="entry name" value="SWIM"/>
    <property type="match status" value="1"/>
</dbReference>
<evidence type="ECO:0000313" key="4">
    <source>
        <dbReference type="Proteomes" id="UP001501444"/>
    </source>
</evidence>
<comment type="caution">
    <text evidence="3">The sequence shown here is derived from an EMBL/GenBank/DDBJ whole genome shotgun (WGS) entry which is preliminary data.</text>
</comment>
<keyword evidence="1" id="KW-0863">Zinc-finger</keyword>
<organism evidence="3 4">
    <name type="scientific">Dactylosporangium salmoneum</name>
    <dbReference type="NCBI Taxonomy" id="53361"/>
    <lineage>
        <taxon>Bacteria</taxon>
        <taxon>Bacillati</taxon>
        <taxon>Actinomycetota</taxon>
        <taxon>Actinomycetes</taxon>
        <taxon>Micromonosporales</taxon>
        <taxon>Micromonosporaceae</taxon>
        <taxon>Dactylosporangium</taxon>
    </lineage>
</organism>
<gene>
    <name evidence="3" type="ORF">GCM10010170_064900</name>
</gene>
<dbReference type="RefSeq" id="WP_344616378.1">
    <property type="nucleotide sequence ID" value="NZ_BAAARV010000063.1"/>
</dbReference>
<keyword evidence="1" id="KW-0862">Zinc</keyword>
<reference evidence="3 4" key="1">
    <citation type="journal article" date="2019" name="Int. J. Syst. Evol. Microbiol.">
        <title>The Global Catalogue of Microorganisms (GCM) 10K type strain sequencing project: providing services to taxonomists for standard genome sequencing and annotation.</title>
        <authorList>
            <consortium name="The Broad Institute Genomics Platform"/>
            <consortium name="The Broad Institute Genome Sequencing Center for Infectious Disease"/>
            <person name="Wu L."/>
            <person name="Ma J."/>
        </authorList>
    </citation>
    <scope>NUCLEOTIDE SEQUENCE [LARGE SCALE GENOMIC DNA]</scope>
    <source>
        <strain evidence="3 4">JCM 3272</strain>
    </source>
</reference>
<accession>A0ABN3H2D6</accession>
<dbReference type="PROSITE" id="PS50966">
    <property type="entry name" value="ZF_SWIM"/>
    <property type="match status" value="1"/>
</dbReference>
<dbReference type="InterPro" id="IPR007527">
    <property type="entry name" value="Znf_SWIM"/>
</dbReference>
<dbReference type="EMBL" id="BAAARV010000063">
    <property type="protein sequence ID" value="GAA2366081.1"/>
    <property type="molecule type" value="Genomic_DNA"/>
</dbReference>
<name>A0ABN3H2D6_9ACTN</name>
<evidence type="ECO:0000256" key="1">
    <source>
        <dbReference type="PROSITE-ProRule" id="PRU00325"/>
    </source>
</evidence>
<feature type="domain" description="SWIM-type" evidence="2">
    <location>
        <begin position="407"/>
        <end position="445"/>
    </location>
</feature>
<evidence type="ECO:0000313" key="3">
    <source>
        <dbReference type="EMBL" id="GAA2366081.1"/>
    </source>
</evidence>
<evidence type="ECO:0000259" key="2">
    <source>
        <dbReference type="PROSITE" id="PS50966"/>
    </source>
</evidence>